<dbReference type="Proteomes" id="UP000184300">
    <property type="component" value="Unassembled WGS sequence"/>
</dbReference>
<evidence type="ECO:0000256" key="1">
    <source>
        <dbReference type="ARBA" id="ARBA00022737"/>
    </source>
</evidence>
<dbReference type="GeneID" id="34466167"/>
<dbReference type="PANTHER" id="PTHR10039:SF10">
    <property type="entry name" value="NACHT DOMAIN-CONTAINING PROTEIN"/>
    <property type="match status" value="1"/>
</dbReference>
<dbReference type="PROSITE" id="PS50837">
    <property type="entry name" value="NACHT"/>
    <property type="match status" value="1"/>
</dbReference>
<dbReference type="Pfam" id="PF24883">
    <property type="entry name" value="NPHP3_N"/>
    <property type="match status" value="1"/>
</dbReference>
<dbReference type="EMBL" id="KV878918">
    <property type="protein sequence ID" value="OJJ79437.1"/>
    <property type="molecule type" value="Genomic_DNA"/>
</dbReference>
<evidence type="ECO:0000259" key="2">
    <source>
        <dbReference type="PROSITE" id="PS50837"/>
    </source>
</evidence>
<dbReference type="RefSeq" id="XP_022396135.1">
    <property type="nucleotide sequence ID" value="XM_022549907.1"/>
</dbReference>
<evidence type="ECO:0000313" key="4">
    <source>
        <dbReference type="Proteomes" id="UP000184300"/>
    </source>
</evidence>
<proteinExistence type="predicted"/>
<gene>
    <name evidence="3" type="ORF">ASPGLDRAFT_77654</name>
</gene>
<dbReference type="InterPro" id="IPR056884">
    <property type="entry name" value="NPHP3-like_N"/>
</dbReference>
<name>A0A1L9V685_ASPGL</name>
<keyword evidence="4" id="KW-1185">Reference proteome</keyword>
<dbReference type="Gene3D" id="3.40.50.300">
    <property type="entry name" value="P-loop containing nucleotide triphosphate hydrolases"/>
    <property type="match status" value="1"/>
</dbReference>
<dbReference type="OrthoDB" id="62952at2759"/>
<sequence>MVWETDRLPNIVQDFLRYSDTLRKLVEKATWEIVEDIKATFYDQEIARWLGDDKISRQGQYHESLQTFRADQACEFLLENTNFTNWYDGSDSQQLVILGDMGRGKTVAMTFLVDELRRRKEYQLPQPMICYYYCWDNETGNATSIIPTLIISLLQQLPGLKKPFFDIKKLEEFLQKVLEAIDRPVFVIIDGLDECDTASRNRLLKLLKTLSRKISGLKTILSSRPQEEILEQLDEAAARIELGPDVQRDGIIVDKIVESKLSYLSMDVKALLSEPYVTIFSRCTSDDPKNEELASAALKLLAIARRPLSILELAWAVALGAAKHVTTIDDLAQLVDHQRFMSLIHPFITQVNFSDVKKRQVRLTHQSVKKFIIEKWTPDKPDSQGPNLTKSDQMIVDQRLESLETFILDICTRYLLLDDIDNRDLFSAEQVAITELPQEFDLFSDNEEPNHYNRHCTWETWEEDMIRYDPIERGFGEFFVYASSHWLEHFGAITVEPLPSLASIMNLCQMGSIRFRNWTQQNCRPGCTMTAGFRFDSSLYDPLSITSHYGSGAMLRDMLENSDFDKDKFLRNPAMEAADQIFQWGNISRLRILFLDDKLGHQLQNLGFFSTCHQNVE</sequence>
<dbReference type="AlphaFoldDB" id="A0A1L9V685"/>
<dbReference type="PANTHER" id="PTHR10039">
    <property type="entry name" value="AMELOGENIN"/>
    <property type="match status" value="1"/>
</dbReference>
<keyword evidence="1" id="KW-0677">Repeat</keyword>
<feature type="domain" description="NACHT" evidence="2">
    <location>
        <begin position="93"/>
        <end position="225"/>
    </location>
</feature>
<dbReference type="InterPro" id="IPR027417">
    <property type="entry name" value="P-loop_NTPase"/>
</dbReference>
<organism evidence="3 4">
    <name type="scientific">Aspergillus glaucus CBS 516.65</name>
    <dbReference type="NCBI Taxonomy" id="1160497"/>
    <lineage>
        <taxon>Eukaryota</taxon>
        <taxon>Fungi</taxon>
        <taxon>Dikarya</taxon>
        <taxon>Ascomycota</taxon>
        <taxon>Pezizomycotina</taxon>
        <taxon>Eurotiomycetes</taxon>
        <taxon>Eurotiomycetidae</taxon>
        <taxon>Eurotiales</taxon>
        <taxon>Aspergillaceae</taxon>
        <taxon>Aspergillus</taxon>
        <taxon>Aspergillus subgen. Aspergillus</taxon>
    </lineage>
</organism>
<reference evidence="4" key="1">
    <citation type="journal article" date="2017" name="Genome Biol.">
        <title>Comparative genomics reveals high biological diversity and specific adaptations in the industrially and medically important fungal genus Aspergillus.</title>
        <authorList>
            <person name="de Vries R.P."/>
            <person name="Riley R."/>
            <person name="Wiebenga A."/>
            <person name="Aguilar-Osorio G."/>
            <person name="Amillis S."/>
            <person name="Uchima C.A."/>
            <person name="Anderluh G."/>
            <person name="Asadollahi M."/>
            <person name="Askin M."/>
            <person name="Barry K."/>
            <person name="Battaglia E."/>
            <person name="Bayram O."/>
            <person name="Benocci T."/>
            <person name="Braus-Stromeyer S.A."/>
            <person name="Caldana C."/>
            <person name="Canovas D."/>
            <person name="Cerqueira G.C."/>
            <person name="Chen F."/>
            <person name="Chen W."/>
            <person name="Choi C."/>
            <person name="Clum A."/>
            <person name="Dos Santos R.A."/>
            <person name="Damasio A.R."/>
            <person name="Diallinas G."/>
            <person name="Emri T."/>
            <person name="Fekete E."/>
            <person name="Flipphi M."/>
            <person name="Freyberg S."/>
            <person name="Gallo A."/>
            <person name="Gournas C."/>
            <person name="Habgood R."/>
            <person name="Hainaut M."/>
            <person name="Harispe M.L."/>
            <person name="Henrissat B."/>
            <person name="Hilden K.S."/>
            <person name="Hope R."/>
            <person name="Hossain A."/>
            <person name="Karabika E."/>
            <person name="Karaffa L."/>
            <person name="Karanyi Z."/>
            <person name="Krasevec N."/>
            <person name="Kuo A."/>
            <person name="Kusch H."/>
            <person name="LaButti K."/>
            <person name="Lagendijk E.L."/>
            <person name="Lapidus A."/>
            <person name="Levasseur A."/>
            <person name="Lindquist E."/>
            <person name="Lipzen A."/>
            <person name="Logrieco A.F."/>
            <person name="MacCabe A."/>
            <person name="Maekelae M.R."/>
            <person name="Malavazi I."/>
            <person name="Melin P."/>
            <person name="Meyer V."/>
            <person name="Mielnichuk N."/>
            <person name="Miskei M."/>
            <person name="Molnar A.P."/>
            <person name="Mule G."/>
            <person name="Ngan C.Y."/>
            <person name="Orejas M."/>
            <person name="Orosz E."/>
            <person name="Ouedraogo J.P."/>
            <person name="Overkamp K.M."/>
            <person name="Park H.-S."/>
            <person name="Perrone G."/>
            <person name="Piumi F."/>
            <person name="Punt P.J."/>
            <person name="Ram A.F."/>
            <person name="Ramon A."/>
            <person name="Rauscher S."/>
            <person name="Record E."/>
            <person name="Riano-Pachon D.M."/>
            <person name="Robert V."/>
            <person name="Roehrig J."/>
            <person name="Ruller R."/>
            <person name="Salamov A."/>
            <person name="Salih N.S."/>
            <person name="Samson R.A."/>
            <person name="Sandor E."/>
            <person name="Sanguinetti M."/>
            <person name="Schuetze T."/>
            <person name="Sepcic K."/>
            <person name="Shelest E."/>
            <person name="Sherlock G."/>
            <person name="Sophianopoulou V."/>
            <person name="Squina F.M."/>
            <person name="Sun H."/>
            <person name="Susca A."/>
            <person name="Todd R.B."/>
            <person name="Tsang A."/>
            <person name="Unkles S.E."/>
            <person name="van de Wiele N."/>
            <person name="van Rossen-Uffink D."/>
            <person name="Oliveira J.V."/>
            <person name="Vesth T.C."/>
            <person name="Visser J."/>
            <person name="Yu J.-H."/>
            <person name="Zhou M."/>
            <person name="Andersen M.R."/>
            <person name="Archer D.B."/>
            <person name="Baker S.E."/>
            <person name="Benoit I."/>
            <person name="Brakhage A.A."/>
            <person name="Braus G.H."/>
            <person name="Fischer R."/>
            <person name="Frisvad J.C."/>
            <person name="Goldman G.H."/>
            <person name="Houbraken J."/>
            <person name="Oakley B."/>
            <person name="Pocsi I."/>
            <person name="Scazzocchio C."/>
            <person name="Seiboth B."/>
            <person name="vanKuyk P.A."/>
            <person name="Wortman J."/>
            <person name="Dyer P.S."/>
            <person name="Grigoriev I.V."/>
        </authorList>
    </citation>
    <scope>NUCLEOTIDE SEQUENCE [LARGE SCALE GENOMIC DNA]</scope>
    <source>
        <strain evidence="4">CBS 516.65</strain>
    </source>
</reference>
<evidence type="ECO:0000313" key="3">
    <source>
        <dbReference type="EMBL" id="OJJ79437.1"/>
    </source>
</evidence>
<dbReference type="SUPFAM" id="SSF52540">
    <property type="entry name" value="P-loop containing nucleoside triphosphate hydrolases"/>
    <property type="match status" value="1"/>
</dbReference>
<protein>
    <recommendedName>
        <fullName evidence="2">NACHT domain-containing protein</fullName>
    </recommendedName>
</protein>
<dbReference type="VEuPathDB" id="FungiDB:ASPGLDRAFT_77654"/>
<dbReference type="InterPro" id="IPR007111">
    <property type="entry name" value="NACHT_NTPase"/>
</dbReference>
<accession>A0A1L9V685</accession>